<feature type="compositionally biased region" description="Polar residues" evidence="4">
    <location>
        <begin position="568"/>
        <end position="579"/>
    </location>
</feature>
<dbReference type="InterPro" id="IPR035979">
    <property type="entry name" value="RBD_domain_sf"/>
</dbReference>
<dbReference type="Pfam" id="PF04059">
    <property type="entry name" value="RRM_2"/>
    <property type="match status" value="1"/>
</dbReference>
<evidence type="ECO:0000313" key="6">
    <source>
        <dbReference type="EMBL" id="CAD9226573.1"/>
    </source>
</evidence>
<dbReference type="Gene3D" id="3.30.70.330">
    <property type="match status" value="2"/>
</dbReference>
<dbReference type="FunFam" id="3.30.70.330:FF:000101">
    <property type="entry name" value="Protein MEI2-like 1"/>
    <property type="match status" value="1"/>
</dbReference>
<feature type="compositionally biased region" description="Basic and acidic residues" evidence="4">
    <location>
        <begin position="750"/>
        <end position="759"/>
    </location>
</feature>
<dbReference type="CDD" id="cd12531">
    <property type="entry name" value="RRM3_MEI2_like"/>
    <property type="match status" value="1"/>
</dbReference>
<gene>
    <name evidence="6" type="ORF">CCAE0312_LOCUS1439</name>
</gene>
<organism evidence="6">
    <name type="scientific">Compsopogon caeruleus</name>
    <dbReference type="NCBI Taxonomy" id="31354"/>
    <lineage>
        <taxon>Eukaryota</taxon>
        <taxon>Rhodophyta</taxon>
        <taxon>Compsopogonophyceae</taxon>
        <taxon>Compsopogonales</taxon>
        <taxon>Compsopogonaceae</taxon>
        <taxon>Compsopogon</taxon>
    </lineage>
</organism>
<keyword evidence="2 3" id="KW-0694">RNA-binding</keyword>
<feature type="domain" description="RRM" evidence="5">
    <location>
        <begin position="353"/>
        <end position="429"/>
    </location>
</feature>
<dbReference type="SUPFAM" id="SSF54928">
    <property type="entry name" value="RNA-binding domain, RBD"/>
    <property type="match status" value="2"/>
</dbReference>
<feature type="region of interest" description="Disordered" evidence="4">
    <location>
        <begin position="548"/>
        <end position="599"/>
    </location>
</feature>
<dbReference type="EMBL" id="HBGH01002617">
    <property type="protein sequence ID" value="CAD9226573.1"/>
    <property type="molecule type" value="Transcribed_RNA"/>
</dbReference>
<dbReference type="GO" id="GO:0003723">
    <property type="term" value="F:RNA binding"/>
    <property type="evidence" value="ECO:0007669"/>
    <property type="project" value="UniProtKB-UniRule"/>
</dbReference>
<dbReference type="PANTHER" id="PTHR23189">
    <property type="entry name" value="RNA RECOGNITION MOTIF-CONTAINING"/>
    <property type="match status" value="1"/>
</dbReference>
<name>A0A7S1T885_9RHOD</name>
<evidence type="ECO:0000256" key="4">
    <source>
        <dbReference type="SAM" id="MobiDB-lite"/>
    </source>
</evidence>
<keyword evidence="1" id="KW-0677">Repeat</keyword>
<dbReference type="AlphaFoldDB" id="A0A7S1T885"/>
<feature type="region of interest" description="Disordered" evidence="4">
    <location>
        <begin position="162"/>
        <end position="204"/>
    </location>
</feature>
<protein>
    <recommendedName>
        <fullName evidence="5">RRM domain-containing protein</fullName>
    </recommendedName>
</protein>
<evidence type="ECO:0000256" key="3">
    <source>
        <dbReference type="PROSITE-ProRule" id="PRU00176"/>
    </source>
</evidence>
<evidence type="ECO:0000256" key="2">
    <source>
        <dbReference type="ARBA" id="ARBA00022884"/>
    </source>
</evidence>
<dbReference type="InterPro" id="IPR012677">
    <property type="entry name" value="Nucleotide-bd_a/b_plait_sf"/>
</dbReference>
<proteinExistence type="predicted"/>
<reference evidence="6" key="1">
    <citation type="submission" date="2021-01" db="EMBL/GenBank/DDBJ databases">
        <authorList>
            <person name="Corre E."/>
            <person name="Pelletier E."/>
            <person name="Niang G."/>
            <person name="Scheremetjew M."/>
            <person name="Finn R."/>
            <person name="Kale V."/>
            <person name="Holt S."/>
            <person name="Cochrane G."/>
            <person name="Meng A."/>
            <person name="Brown T."/>
            <person name="Cohen L."/>
        </authorList>
    </citation>
    <scope>NUCLEOTIDE SEQUENCE</scope>
    <source>
        <strain evidence="6">SAG 36.94</strain>
    </source>
</reference>
<evidence type="ECO:0000256" key="1">
    <source>
        <dbReference type="ARBA" id="ARBA00022737"/>
    </source>
</evidence>
<dbReference type="SMART" id="SM00360">
    <property type="entry name" value="RRM"/>
    <property type="match status" value="2"/>
</dbReference>
<dbReference type="InterPro" id="IPR034454">
    <property type="entry name" value="MEI2-like_RRM3"/>
</dbReference>
<feature type="domain" description="RRM" evidence="5">
    <location>
        <begin position="448"/>
        <end position="521"/>
    </location>
</feature>
<accession>A0A7S1T885</accession>
<dbReference type="InterPro" id="IPR000504">
    <property type="entry name" value="RRM_dom"/>
</dbReference>
<dbReference type="PROSITE" id="PS50102">
    <property type="entry name" value="RRM"/>
    <property type="match status" value="2"/>
</dbReference>
<dbReference type="InterPro" id="IPR007201">
    <property type="entry name" value="Mei2-like_Rrm_C"/>
</dbReference>
<evidence type="ECO:0000259" key="5">
    <source>
        <dbReference type="PROSITE" id="PS50102"/>
    </source>
</evidence>
<feature type="region of interest" description="Disordered" evidence="4">
    <location>
        <begin position="738"/>
        <end position="759"/>
    </location>
</feature>
<sequence>MQSPRLQVGDGSEFCLSDHRWNPPGRLGRGGEGFPGIETRVANQKNTFESSQFERSSSTQYPRRFAESEDTFFKWMDNRNDAGEDDADWLISAATTALGVTTFSDEEDSVRSFYSYGQGETSLNLSADKKSVGSSSAPFSEIPLAKDTSKLSEVGLDALHPKSDPSFSNGYARKWGRRSGTGDESPTGSDQHEPPLSPIGAPLMRSRSTYTTPWLTVEHDYTSSASYFYGSASSTVTYEPEDRSRLRGFNLSPRQPTRIGPAGGLDFLVSPDHPWCDCPHSLDRIDDLCSSKGAVDVNVSDTCASISSFLDDHLHVNSSMGTSLPTEFLSNSYHNALSYSVSGASSEAHHASRSIMVRNVAPGVDDEILRRTLTSFGPLRELGAQQRSKGGRGSVTATFFDLRHARLAVKHLNGQALCGRRLDVRFCSAVEEAGILCEKYGASDFNQGTLVVFNVDSSTTAEEIRKVFGMYGDVKEIRSTPHKRHHKFVEFFDTRDAERAMKILNKTEINGKKVKIEISRPGGNRGFGSSGNSNSRADIITTFHNVTAEEDEREAPGKIGHSSALPKYNTSPTVRTSESIGEDKIHAGGGSSPSSSVTNPKFTLNISRVLSGEDTRTALMIRNIPNKYNQKMLLAVLEDHHRSQFDFFYLPIDFKNKCNVGYAFINFILPKFIAPFYEGFHRRKWGKFNSEKVCEITYARIQGKTNLISHFQNSSLMNEDPKCRPIIFGENGEQEEFPVGPHVRTRRGPSVREARVVDG</sequence>
<dbReference type="Pfam" id="PF00076">
    <property type="entry name" value="RRM_1"/>
    <property type="match status" value="2"/>
</dbReference>
<feature type="region of interest" description="Disordered" evidence="4">
    <location>
        <begin position="1"/>
        <end position="37"/>
    </location>
</feature>